<dbReference type="GO" id="GO:0005773">
    <property type="term" value="C:vacuole"/>
    <property type="evidence" value="ECO:0000318"/>
    <property type="project" value="GO_Central"/>
</dbReference>
<evidence type="ECO:0000256" key="4">
    <source>
        <dbReference type="PIRSR" id="PIRSR006336-1"/>
    </source>
</evidence>
<evidence type="ECO:0000313" key="11">
    <source>
        <dbReference type="Proteomes" id="UP000000305"/>
    </source>
</evidence>
<dbReference type="InterPro" id="IPR048912">
    <property type="entry name" value="BetaGal1-like_ABD1"/>
</dbReference>
<feature type="active site" description="Nucleophile" evidence="4">
    <location>
        <position position="280"/>
    </location>
</feature>
<dbReference type="PANTHER" id="PTHR23421">
    <property type="entry name" value="BETA-GALACTOSIDASE RELATED"/>
    <property type="match status" value="1"/>
</dbReference>
<evidence type="ECO:0000256" key="3">
    <source>
        <dbReference type="ARBA" id="ARBA00023295"/>
    </source>
</evidence>
<dbReference type="Pfam" id="PF21467">
    <property type="entry name" value="BetaGal_gal-bd"/>
    <property type="match status" value="1"/>
</dbReference>
<dbReference type="FunFam" id="3.20.20.80:FF:000115">
    <property type="entry name" value="Beta-galactosidase"/>
    <property type="match status" value="1"/>
</dbReference>
<comment type="similarity">
    <text evidence="1 5">Belongs to the glycosyl hydrolase 35 family.</text>
</comment>
<keyword evidence="2" id="KW-0378">Hydrolase</keyword>
<keyword evidence="11" id="KW-1185">Reference proteome</keyword>
<accession>E9H6Q5</accession>
<evidence type="ECO:0000259" key="7">
    <source>
        <dbReference type="Pfam" id="PF01301"/>
    </source>
</evidence>
<keyword evidence="3" id="KW-0326">Glycosidase</keyword>
<evidence type="ECO:0000256" key="5">
    <source>
        <dbReference type="RuleBase" id="RU003679"/>
    </source>
</evidence>
<dbReference type="PRINTS" id="PR00742">
    <property type="entry name" value="GLHYDRLASE35"/>
</dbReference>
<evidence type="ECO:0000259" key="9">
    <source>
        <dbReference type="Pfam" id="PF21467"/>
    </source>
</evidence>
<dbReference type="PhylomeDB" id="E9H6Q5"/>
<dbReference type="HOGENOM" id="CLU_007853_7_2_1"/>
<dbReference type="EMBL" id="GL732598">
    <property type="protein sequence ID" value="EFX72551.1"/>
    <property type="molecule type" value="Genomic_DNA"/>
</dbReference>
<sequence>MIKFSGFFVCLLPLLALAQSDVTWYDYYTAGGRTSGLIPASKDGFLLNGKPFHIISGAVHYFRIHPTQWRDRLRKLRAVGANTVETYMPWNLHEPRRGDYDFSEGQNDFSSFLNVTAFVEMAQEEDLFVILRPGPFICSEWEFGGLPSWLLRDPDMKVRTSYPGYLQVADDYLTQVFSRVVNFQFQKGDGPIIAFQVENEYGAFGVRDEPRDTEYLIHLRDKMIALGATEMFFTSDTPTKNADLGAVPGELQTANFQNNADPEFDALDILQPDKPYMVAEFWSGWFDHWGQGYHGGSSLEEFSYTLERIFTRNSSVNFYMFIGGTSFGFMNGANQLPVFPFYAADISSYDYDAPLTEAGDYTDKYYAAKDLIAQFNRVPNIYMPALPVESVKTAYPEIQTTEHLKLEDLLLQLPSSLVIQSDNLLAMEDLPINNDNGQSYGYILYRNSATLTGGSHTIQTIGHVRDLAVLMLDQQRLTSDWKNDAQLNNFGFWPLPNRTFDFNAEKGDATYVVDLLVENMARNNFGPPSYFYQKRGLPEGPVLLDNEEVVGWTIFPLEFTSAWIRSLTNWNNSPAPPSTVNSPTLTKATLSISGDPTDTFITTVGWGDGNRGVVFVNGFNIGRYSGIGPTKTLYIPAPLLNRGDNTILVWSLFEPVTTITFSDQLDLGLPIQP</sequence>
<gene>
    <name evidence="10" type="ORF">DAPPUDRAFT_326098</name>
</gene>
<dbReference type="Gene3D" id="3.20.20.80">
    <property type="entry name" value="Glycosidases"/>
    <property type="match status" value="1"/>
</dbReference>
<dbReference type="InterPro" id="IPR008979">
    <property type="entry name" value="Galactose-bd-like_sf"/>
</dbReference>
<protein>
    <submittedName>
        <fullName evidence="10">Uncharacterized protein</fullName>
    </submittedName>
</protein>
<dbReference type="InterPro" id="IPR017853">
    <property type="entry name" value="GH"/>
</dbReference>
<feature type="domain" description="Beta-galactosidase 1-like first all-beta" evidence="8">
    <location>
        <begin position="437"/>
        <end position="558"/>
    </location>
</feature>
<dbReference type="Gene3D" id="2.60.120.260">
    <property type="entry name" value="Galactose-binding domain-like"/>
    <property type="match status" value="2"/>
</dbReference>
<feature type="domain" description="Glycoside hydrolase 35 catalytic" evidence="7">
    <location>
        <begin position="45"/>
        <end position="374"/>
    </location>
</feature>
<dbReference type="InterPro" id="IPR048913">
    <property type="entry name" value="BetaGal_gal-bd"/>
</dbReference>
<dbReference type="Pfam" id="PF21317">
    <property type="entry name" value="BetaGal_ABD_1"/>
    <property type="match status" value="1"/>
</dbReference>
<dbReference type="InterPro" id="IPR031330">
    <property type="entry name" value="Gly_Hdrlase_35_cat"/>
</dbReference>
<dbReference type="GO" id="GO:0004565">
    <property type="term" value="F:beta-galactosidase activity"/>
    <property type="evidence" value="ECO:0000318"/>
    <property type="project" value="GO_Central"/>
</dbReference>
<keyword evidence="6" id="KW-0732">Signal</keyword>
<feature type="active site" description="Proton donor" evidence="4">
    <location>
        <position position="200"/>
    </location>
</feature>
<proteinExistence type="inferred from homology"/>
<evidence type="ECO:0000256" key="2">
    <source>
        <dbReference type="ARBA" id="ARBA00022801"/>
    </source>
</evidence>
<evidence type="ECO:0000256" key="6">
    <source>
        <dbReference type="SAM" id="SignalP"/>
    </source>
</evidence>
<feature type="signal peptide" evidence="6">
    <location>
        <begin position="1"/>
        <end position="18"/>
    </location>
</feature>
<dbReference type="SUPFAM" id="SSF51445">
    <property type="entry name" value="(Trans)glycosidases"/>
    <property type="match status" value="1"/>
</dbReference>
<dbReference type="Proteomes" id="UP000000305">
    <property type="component" value="Unassembled WGS sequence"/>
</dbReference>
<dbReference type="FunFam" id="2.60.120.260:FF:000458">
    <property type="entry name" value="Uncharacterized protein"/>
    <property type="match status" value="1"/>
</dbReference>
<feature type="domain" description="Beta-galactosidase galactose-binding" evidence="9">
    <location>
        <begin position="583"/>
        <end position="645"/>
    </location>
</feature>
<dbReference type="eggNOG" id="KOG0496">
    <property type="taxonomic scope" value="Eukaryota"/>
</dbReference>
<dbReference type="SUPFAM" id="SSF49785">
    <property type="entry name" value="Galactose-binding domain-like"/>
    <property type="match status" value="1"/>
</dbReference>
<dbReference type="OMA" id="MFENGGP"/>
<dbReference type="InterPro" id="IPR001944">
    <property type="entry name" value="Glycoside_Hdrlase_35"/>
</dbReference>
<dbReference type="AlphaFoldDB" id="E9H6Q5"/>
<feature type="chain" id="PRO_5003240886" evidence="6">
    <location>
        <begin position="19"/>
        <end position="673"/>
    </location>
</feature>
<dbReference type="Pfam" id="PF01301">
    <property type="entry name" value="Glyco_hydro_35"/>
    <property type="match status" value="1"/>
</dbReference>
<dbReference type="KEGG" id="dpx:DAPPUDRAFT_326098"/>
<name>E9H6Q5_DAPPU</name>
<dbReference type="GO" id="GO:0019388">
    <property type="term" value="P:galactose catabolic process"/>
    <property type="evidence" value="ECO:0000318"/>
    <property type="project" value="GO_Central"/>
</dbReference>
<organism evidence="10 11">
    <name type="scientific">Daphnia pulex</name>
    <name type="common">Water flea</name>
    <dbReference type="NCBI Taxonomy" id="6669"/>
    <lineage>
        <taxon>Eukaryota</taxon>
        <taxon>Metazoa</taxon>
        <taxon>Ecdysozoa</taxon>
        <taxon>Arthropoda</taxon>
        <taxon>Crustacea</taxon>
        <taxon>Branchiopoda</taxon>
        <taxon>Diplostraca</taxon>
        <taxon>Cladocera</taxon>
        <taxon>Anomopoda</taxon>
        <taxon>Daphniidae</taxon>
        <taxon>Daphnia</taxon>
    </lineage>
</organism>
<evidence type="ECO:0000256" key="1">
    <source>
        <dbReference type="ARBA" id="ARBA00009809"/>
    </source>
</evidence>
<evidence type="ECO:0000259" key="8">
    <source>
        <dbReference type="Pfam" id="PF21317"/>
    </source>
</evidence>
<dbReference type="PIRSF" id="PIRSF006336">
    <property type="entry name" value="B-gal"/>
    <property type="match status" value="1"/>
</dbReference>
<reference evidence="10 11" key="1">
    <citation type="journal article" date="2011" name="Science">
        <title>The ecoresponsive genome of Daphnia pulex.</title>
        <authorList>
            <person name="Colbourne J.K."/>
            <person name="Pfrender M.E."/>
            <person name="Gilbert D."/>
            <person name="Thomas W.K."/>
            <person name="Tucker A."/>
            <person name="Oakley T.H."/>
            <person name="Tokishita S."/>
            <person name="Aerts A."/>
            <person name="Arnold G.J."/>
            <person name="Basu M.K."/>
            <person name="Bauer D.J."/>
            <person name="Caceres C.E."/>
            <person name="Carmel L."/>
            <person name="Casola C."/>
            <person name="Choi J.H."/>
            <person name="Detter J.C."/>
            <person name="Dong Q."/>
            <person name="Dusheyko S."/>
            <person name="Eads B.D."/>
            <person name="Frohlich T."/>
            <person name="Geiler-Samerotte K.A."/>
            <person name="Gerlach D."/>
            <person name="Hatcher P."/>
            <person name="Jogdeo S."/>
            <person name="Krijgsveld J."/>
            <person name="Kriventseva E.V."/>
            <person name="Kultz D."/>
            <person name="Laforsch C."/>
            <person name="Lindquist E."/>
            <person name="Lopez J."/>
            <person name="Manak J.R."/>
            <person name="Muller J."/>
            <person name="Pangilinan J."/>
            <person name="Patwardhan R.P."/>
            <person name="Pitluck S."/>
            <person name="Pritham E.J."/>
            <person name="Rechtsteiner A."/>
            <person name="Rho M."/>
            <person name="Rogozin I.B."/>
            <person name="Sakarya O."/>
            <person name="Salamov A."/>
            <person name="Schaack S."/>
            <person name="Shapiro H."/>
            <person name="Shiga Y."/>
            <person name="Skalitzky C."/>
            <person name="Smith Z."/>
            <person name="Souvorov A."/>
            <person name="Sung W."/>
            <person name="Tang Z."/>
            <person name="Tsuchiya D."/>
            <person name="Tu H."/>
            <person name="Vos H."/>
            <person name="Wang M."/>
            <person name="Wolf Y.I."/>
            <person name="Yamagata H."/>
            <person name="Yamada T."/>
            <person name="Ye Y."/>
            <person name="Shaw J.R."/>
            <person name="Andrews J."/>
            <person name="Crease T.J."/>
            <person name="Tang H."/>
            <person name="Lucas S.M."/>
            <person name="Robertson H.M."/>
            <person name="Bork P."/>
            <person name="Koonin E.V."/>
            <person name="Zdobnov E.M."/>
            <person name="Grigoriev I.V."/>
            <person name="Lynch M."/>
            <person name="Boore J.L."/>
        </authorList>
    </citation>
    <scope>NUCLEOTIDE SEQUENCE [LARGE SCALE GENOMIC DNA]</scope>
</reference>
<evidence type="ECO:0000313" key="10">
    <source>
        <dbReference type="EMBL" id="EFX72551.1"/>
    </source>
</evidence>
<dbReference type="InParanoid" id="E9H6Q5"/>
<dbReference type="OrthoDB" id="1657402at2759"/>
<dbReference type="InterPro" id="IPR026283">
    <property type="entry name" value="B-gal_1-like"/>
</dbReference>